<evidence type="ECO:0000313" key="3">
    <source>
        <dbReference type="Proteomes" id="UP000011599"/>
    </source>
</evidence>
<evidence type="ECO:0000313" key="2">
    <source>
        <dbReference type="EMBL" id="ELY45735.1"/>
    </source>
</evidence>
<accession>L9W890</accession>
<reference evidence="2 3" key="1">
    <citation type="journal article" date="2014" name="PLoS Genet.">
        <title>Phylogenetically driven sequencing of extremely halophilic archaea reveals strategies for static and dynamic osmo-response.</title>
        <authorList>
            <person name="Becker E.A."/>
            <person name="Seitzer P.M."/>
            <person name="Tritt A."/>
            <person name="Larsen D."/>
            <person name="Krusor M."/>
            <person name="Yao A.I."/>
            <person name="Wu D."/>
            <person name="Madern D."/>
            <person name="Eisen J.A."/>
            <person name="Darling A.E."/>
            <person name="Facciotti M.T."/>
        </authorList>
    </citation>
    <scope>NUCLEOTIDE SEQUENCE [LARGE SCALE GENOMIC DNA]</scope>
    <source>
        <strain evidence="2 3">GA33</strain>
    </source>
</reference>
<protein>
    <recommendedName>
        <fullName evidence="4">MYXO-CTERM domain-containing protein</fullName>
    </recommendedName>
</protein>
<dbReference type="PATRIC" id="fig|1114856.3.peg.473"/>
<feature type="compositionally biased region" description="Acidic residues" evidence="1">
    <location>
        <begin position="114"/>
        <end position="132"/>
    </location>
</feature>
<organism evidence="2 3">
    <name type="scientific">Natronorubrum tibetense GA33</name>
    <dbReference type="NCBI Taxonomy" id="1114856"/>
    <lineage>
        <taxon>Archaea</taxon>
        <taxon>Methanobacteriati</taxon>
        <taxon>Methanobacteriota</taxon>
        <taxon>Stenosarchaea group</taxon>
        <taxon>Halobacteria</taxon>
        <taxon>Halobacteriales</taxon>
        <taxon>Natrialbaceae</taxon>
        <taxon>Natronorubrum</taxon>
    </lineage>
</organism>
<keyword evidence="3" id="KW-1185">Reference proteome</keyword>
<feature type="region of interest" description="Disordered" evidence="1">
    <location>
        <begin position="98"/>
        <end position="136"/>
    </location>
</feature>
<proteinExistence type="predicted"/>
<evidence type="ECO:0000256" key="1">
    <source>
        <dbReference type="SAM" id="MobiDB-lite"/>
    </source>
</evidence>
<gene>
    <name evidence="2" type="ORF">C496_02297</name>
</gene>
<evidence type="ECO:0008006" key="4">
    <source>
        <dbReference type="Google" id="ProtNLM"/>
    </source>
</evidence>
<comment type="caution">
    <text evidence="2">The sequence shown here is derived from an EMBL/GenBank/DDBJ whole genome shotgun (WGS) entry which is preliminary data.</text>
</comment>
<feature type="region of interest" description="Disordered" evidence="1">
    <location>
        <begin position="155"/>
        <end position="206"/>
    </location>
</feature>
<dbReference type="Proteomes" id="UP000011599">
    <property type="component" value="Unassembled WGS sequence"/>
</dbReference>
<name>L9W890_9EURY</name>
<dbReference type="eggNOG" id="arCOG10748">
    <property type="taxonomic scope" value="Archaea"/>
</dbReference>
<sequence>MWSALIMPETEQQDKTLAETVVREAIGMGMESPLRESILEAVEEADGSTGSKTSLPLAGALFGAGAALGFLAGRQSPELEDASLEDLQEPEIIEDVVEETTSTAEETKASAEETMSDDESEAEIDAETEDESGSSRLSRVLLAVGLLAGVALIRRRLSGDEEDEWEPIEEFEPATDAEPEEFDDEDELETDADGDESDEMEQEEEE</sequence>
<feature type="compositionally biased region" description="Acidic residues" evidence="1">
    <location>
        <begin position="160"/>
        <end position="206"/>
    </location>
</feature>
<dbReference type="AlphaFoldDB" id="L9W890"/>
<dbReference type="EMBL" id="AOHW01000006">
    <property type="protein sequence ID" value="ELY45735.1"/>
    <property type="molecule type" value="Genomic_DNA"/>
</dbReference>